<evidence type="ECO:0000256" key="3">
    <source>
        <dbReference type="ARBA" id="ARBA00022989"/>
    </source>
</evidence>
<feature type="transmembrane region" description="Helical" evidence="5">
    <location>
        <begin position="65"/>
        <end position="83"/>
    </location>
</feature>
<dbReference type="Gene3D" id="1.20.120.550">
    <property type="entry name" value="Membrane associated eicosanoid/glutathione metabolism-like domain"/>
    <property type="match status" value="1"/>
</dbReference>
<proteinExistence type="predicted"/>
<comment type="subcellular location">
    <subcellularLocation>
        <location evidence="1">Membrane</location>
    </subcellularLocation>
</comment>
<keyword evidence="7" id="KW-1185">Reference proteome</keyword>
<name>A0ABP3X604_9ALTE</name>
<accession>A0ABP3X604</accession>
<gene>
    <name evidence="6" type="ORF">GCM10009114_33060</name>
</gene>
<evidence type="ECO:0000313" key="6">
    <source>
        <dbReference type="EMBL" id="GAA0859469.1"/>
    </source>
</evidence>
<dbReference type="InterPro" id="IPR023352">
    <property type="entry name" value="MAPEG-like_dom_sf"/>
</dbReference>
<feature type="transmembrane region" description="Helical" evidence="5">
    <location>
        <begin position="6"/>
        <end position="25"/>
    </location>
</feature>
<keyword evidence="2 5" id="KW-0812">Transmembrane</keyword>
<evidence type="ECO:0000313" key="7">
    <source>
        <dbReference type="Proteomes" id="UP001500359"/>
    </source>
</evidence>
<dbReference type="RefSeq" id="WP_343861996.1">
    <property type="nucleotide sequence ID" value="NZ_BAAAFD010000012.1"/>
</dbReference>
<dbReference type="SUPFAM" id="SSF161084">
    <property type="entry name" value="MAPEG domain-like"/>
    <property type="match status" value="1"/>
</dbReference>
<keyword evidence="4 5" id="KW-0472">Membrane</keyword>
<sequence length="138" mass="15051">MNATILALIGYISWTVFLLVVIAVYRTRLVLTKERLPNGFKADGSDSPAFGQRLTRAQLNCAESFVFTGGVMLLALATNSSVITDPLALWLLGARIGQSIMHLLSTSVLAVQIRFALFVVQVVISAYWLFNLGSKFVA</sequence>
<dbReference type="Pfam" id="PF01124">
    <property type="entry name" value="MAPEG"/>
    <property type="match status" value="1"/>
</dbReference>
<evidence type="ECO:0000256" key="2">
    <source>
        <dbReference type="ARBA" id="ARBA00022692"/>
    </source>
</evidence>
<evidence type="ECO:0000256" key="1">
    <source>
        <dbReference type="ARBA" id="ARBA00004370"/>
    </source>
</evidence>
<feature type="transmembrane region" description="Helical" evidence="5">
    <location>
        <begin position="103"/>
        <end position="130"/>
    </location>
</feature>
<dbReference type="EMBL" id="BAAAFD010000012">
    <property type="protein sequence ID" value="GAA0859469.1"/>
    <property type="molecule type" value="Genomic_DNA"/>
</dbReference>
<evidence type="ECO:0000256" key="4">
    <source>
        <dbReference type="ARBA" id="ARBA00023136"/>
    </source>
</evidence>
<protein>
    <submittedName>
        <fullName evidence="6">MAPEG family protein</fullName>
    </submittedName>
</protein>
<keyword evidence="3 5" id="KW-1133">Transmembrane helix</keyword>
<organism evidence="6 7">
    <name type="scientific">Aliiglaciecola litoralis</name>
    <dbReference type="NCBI Taxonomy" id="582857"/>
    <lineage>
        <taxon>Bacteria</taxon>
        <taxon>Pseudomonadati</taxon>
        <taxon>Pseudomonadota</taxon>
        <taxon>Gammaproteobacteria</taxon>
        <taxon>Alteromonadales</taxon>
        <taxon>Alteromonadaceae</taxon>
        <taxon>Aliiglaciecola</taxon>
    </lineage>
</organism>
<evidence type="ECO:0000256" key="5">
    <source>
        <dbReference type="SAM" id="Phobius"/>
    </source>
</evidence>
<dbReference type="InterPro" id="IPR001129">
    <property type="entry name" value="Membr-assoc_MAPEG"/>
</dbReference>
<dbReference type="Proteomes" id="UP001500359">
    <property type="component" value="Unassembled WGS sequence"/>
</dbReference>
<comment type="caution">
    <text evidence="6">The sequence shown here is derived from an EMBL/GenBank/DDBJ whole genome shotgun (WGS) entry which is preliminary data.</text>
</comment>
<reference evidence="7" key="1">
    <citation type="journal article" date="2019" name="Int. J. Syst. Evol. Microbiol.">
        <title>The Global Catalogue of Microorganisms (GCM) 10K type strain sequencing project: providing services to taxonomists for standard genome sequencing and annotation.</title>
        <authorList>
            <consortium name="The Broad Institute Genomics Platform"/>
            <consortium name="The Broad Institute Genome Sequencing Center for Infectious Disease"/>
            <person name="Wu L."/>
            <person name="Ma J."/>
        </authorList>
    </citation>
    <scope>NUCLEOTIDE SEQUENCE [LARGE SCALE GENOMIC DNA]</scope>
    <source>
        <strain evidence="7">JCM 15896</strain>
    </source>
</reference>